<evidence type="ECO:0000313" key="8">
    <source>
        <dbReference type="Proteomes" id="UP000800235"/>
    </source>
</evidence>
<dbReference type="GO" id="GO:0006508">
    <property type="term" value="P:proteolysis"/>
    <property type="evidence" value="ECO:0007669"/>
    <property type="project" value="UniProtKB-KW"/>
</dbReference>
<dbReference type="Gene3D" id="3.40.50.1820">
    <property type="entry name" value="alpha/beta hydrolase"/>
    <property type="match status" value="1"/>
</dbReference>
<dbReference type="InterPro" id="IPR018202">
    <property type="entry name" value="Ser_caboxypep_ser_AS"/>
</dbReference>
<evidence type="ECO:0000256" key="1">
    <source>
        <dbReference type="ARBA" id="ARBA00009431"/>
    </source>
</evidence>
<dbReference type="GO" id="GO:0004185">
    <property type="term" value="F:serine-type carboxypeptidase activity"/>
    <property type="evidence" value="ECO:0007669"/>
    <property type="project" value="UniProtKB-UniRule"/>
</dbReference>
<comment type="similarity">
    <text evidence="1 6">Belongs to the peptidase S10 family.</text>
</comment>
<comment type="caution">
    <text evidence="7">The sequence shown here is derived from an EMBL/GenBank/DDBJ whole genome shotgun (WGS) entry which is preliminary data.</text>
</comment>
<dbReference type="InterPro" id="IPR029058">
    <property type="entry name" value="AB_hydrolase_fold"/>
</dbReference>
<dbReference type="EC" id="3.4.16.-" evidence="6"/>
<sequence>MKVNIFEHADTQSRIEYVSDSGICETTKGVKQHSGYFSVGEGMNMWFWFFEARKNPEKAPLVAWFNGGPGCSSMIGLFQEHGPCQFYNGANTPTNNKYSWNEYANMIYIDQPVGVGFSYGNNNVSSTATAGPYVWKLIQNFYASFPEYKSRDFGIFTESYGGHYGPGFAQHILSQNKAVAAGTVKGEKINLTGLGINNGWINPADNYKALIDYAANNTYKKLISAQQQQSYLNTYQTRCVPALNRCWQSGSNADCSSAMNTCKSSIESPLSRGNFDVYDVRQPRVDPFPPQTYLKYLAQPDIVSKIGAKSKYQECPNGPLRKFSSTGDDSRNYLPVLNQVVNAGVQVLIWAGDTDWICNWMGNLATANTVDFPGKAKFASSPLIPYTVNGKKKGEFKAVDNLSFLNVYEAGHEAAYYQPEASLQAFIQTMQKKAVFGT</sequence>
<gene>
    <name evidence="7" type="ORF">EJ08DRAFT_590208</name>
</gene>
<evidence type="ECO:0000256" key="6">
    <source>
        <dbReference type="RuleBase" id="RU361156"/>
    </source>
</evidence>
<dbReference type="PANTHER" id="PTHR11802:SF453">
    <property type="entry name" value="S1, PUTATIVE-RELATED"/>
    <property type="match status" value="1"/>
</dbReference>
<keyword evidence="2 6" id="KW-0121">Carboxypeptidase</keyword>
<reference evidence="7" key="1">
    <citation type="journal article" date="2020" name="Stud. Mycol.">
        <title>101 Dothideomycetes genomes: a test case for predicting lifestyles and emergence of pathogens.</title>
        <authorList>
            <person name="Haridas S."/>
            <person name="Albert R."/>
            <person name="Binder M."/>
            <person name="Bloem J."/>
            <person name="Labutti K."/>
            <person name="Salamov A."/>
            <person name="Andreopoulos B."/>
            <person name="Baker S."/>
            <person name="Barry K."/>
            <person name="Bills G."/>
            <person name="Bluhm B."/>
            <person name="Cannon C."/>
            <person name="Castanera R."/>
            <person name="Culley D."/>
            <person name="Daum C."/>
            <person name="Ezra D."/>
            <person name="Gonzalez J."/>
            <person name="Henrissat B."/>
            <person name="Kuo A."/>
            <person name="Liang C."/>
            <person name="Lipzen A."/>
            <person name="Lutzoni F."/>
            <person name="Magnuson J."/>
            <person name="Mondo S."/>
            <person name="Nolan M."/>
            <person name="Ohm R."/>
            <person name="Pangilinan J."/>
            <person name="Park H.-J."/>
            <person name="Ramirez L."/>
            <person name="Alfaro M."/>
            <person name="Sun H."/>
            <person name="Tritt A."/>
            <person name="Yoshinaga Y."/>
            <person name="Zwiers L.-H."/>
            <person name="Turgeon B."/>
            <person name="Goodwin S."/>
            <person name="Spatafora J."/>
            <person name="Crous P."/>
            <person name="Grigoriev I."/>
        </authorList>
    </citation>
    <scope>NUCLEOTIDE SEQUENCE</scope>
    <source>
        <strain evidence="7">CBS 130266</strain>
    </source>
</reference>
<dbReference type="InterPro" id="IPR001563">
    <property type="entry name" value="Peptidase_S10"/>
</dbReference>
<dbReference type="Proteomes" id="UP000800235">
    <property type="component" value="Unassembled WGS sequence"/>
</dbReference>
<dbReference type="SUPFAM" id="SSF53474">
    <property type="entry name" value="alpha/beta-Hydrolases"/>
    <property type="match status" value="1"/>
</dbReference>
<name>A0A9P4NQD2_9PEZI</name>
<evidence type="ECO:0000256" key="2">
    <source>
        <dbReference type="ARBA" id="ARBA00022645"/>
    </source>
</evidence>
<accession>A0A9P4NQD2</accession>
<proteinExistence type="inferred from homology"/>
<keyword evidence="4 6" id="KW-0378">Hydrolase</keyword>
<organism evidence="7 8">
    <name type="scientific">Tothia fuscella</name>
    <dbReference type="NCBI Taxonomy" id="1048955"/>
    <lineage>
        <taxon>Eukaryota</taxon>
        <taxon>Fungi</taxon>
        <taxon>Dikarya</taxon>
        <taxon>Ascomycota</taxon>
        <taxon>Pezizomycotina</taxon>
        <taxon>Dothideomycetes</taxon>
        <taxon>Pleosporomycetidae</taxon>
        <taxon>Venturiales</taxon>
        <taxon>Cylindrosympodiaceae</taxon>
        <taxon>Tothia</taxon>
    </lineage>
</organism>
<keyword evidence="5" id="KW-0325">Glycoprotein</keyword>
<keyword evidence="8" id="KW-1185">Reference proteome</keyword>
<dbReference type="Pfam" id="PF00450">
    <property type="entry name" value="Peptidase_S10"/>
    <property type="match status" value="1"/>
</dbReference>
<evidence type="ECO:0000313" key="7">
    <source>
        <dbReference type="EMBL" id="KAF2429796.1"/>
    </source>
</evidence>
<dbReference type="AlphaFoldDB" id="A0A9P4NQD2"/>
<dbReference type="GO" id="GO:0000324">
    <property type="term" value="C:fungal-type vacuole"/>
    <property type="evidence" value="ECO:0007669"/>
    <property type="project" value="TreeGrafter"/>
</dbReference>
<dbReference type="Gene3D" id="1.10.287.410">
    <property type="match status" value="1"/>
</dbReference>
<dbReference type="PROSITE" id="PS00131">
    <property type="entry name" value="CARBOXYPEPT_SER_SER"/>
    <property type="match status" value="1"/>
</dbReference>
<evidence type="ECO:0000256" key="3">
    <source>
        <dbReference type="ARBA" id="ARBA00022670"/>
    </source>
</evidence>
<dbReference type="EMBL" id="MU007044">
    <property type="protein sequence ID" value="KAF2429796.1"/>
    <property type="molecule type" value="Genomic_DNA"/>
</dbReference>
<dbReference type="OrthoDB" id="443318at2759"/>
<dbReference type="PRINTS" id="PR00724">
    <property type="entry name" value="CRBOXYPTASEC"/>
</dbReference>
<evidence type="ECO:0000256" key="5">
    <source>
        <dbReference type="ARBA" id="ARBA00023180"/>
    </source>
</evidence>
<keyword evidence="3 6" id="KW-0645">Protease</keyword>
<protein>
    <recommendedName>
        <fullName evidence="6">Carboxypeptidase</fullName>
        <ecNumber evidence="6">3.4.16.-</ecNumber>
    </recommendedName>
</protein>
<evidence type="ECO:0000256" key="4">
    <source>
        <dbReference type="ARBA" id="ARBA00022801"/>
    </source>
</evidence>
<dbReference type="PANTHER" id="PTHR11802">
    <property type="entry name" value="SERINE PROTEASE FAMILY S10 SERINE CARBOXYPEPTIDASE"/>
    <property type="match status" value="1"/>
</dbReference>